<dbReference type="Gene3D" id="3.30.70.100">
    <property type="match status" value="1"/>
</dbReference>
<dbReference type="AlphaFoldDB" id="A0A6I2GEF8"/>
<feature type="domain" description="ABM" evidence="1">
    <location>
        <begin position="2"/>
        <end position="93"/>
    </location>
</feature>
<protein>
    <submittedName>
        <fullName evidence="3">Antibiotic biosynthesis monooxygenase</fullName>
    </submittedName>
</protein>
<evidence type="ECO:0000313" key="4">
    <source>
        <dbReference type="Proteomes" id="UP000430975"/>
    </source>
</evidence>
<dbReference type="InterPro" id="IPR007138">
    <property type="entry name" value="ABM_dom"/>
</dbReference>
<comment type="caution">
    <text evidence="3">The sequence shown here is derived from an EMBL/GenBank/DDBJ whole genome shotgun (WGS) entry which is preliminary data.</text>
</comment>
<dbReference type="PROSITE" id="PS51725">
    <property type="entry name" value="ABM"/>
    <property type="match status" value="1"/>
</dbReference>
<evidence type="ECO:0000313" key="2">
    <source>
        <dbReference type="EMBL" id="MRI82325.1"/>
    </source>
</evidence>
<keyword evidence="3" id="KW-0560">Oxidoreductase</keyword>
<reference evidence="4 5" key="1">
    <citation type="submission" date="2019-11" db="EMBL/GenBank/DDBJ databases">
        <title>Characterisation of Fundicoccus ignavus gen. nov. sp. nov., a novel genus of the family Aerococcaceae isolated from bulk tank milk.</title>
        <authorList>
            <person name="Siebert A."/>
            <person name="Huptas C."/>
            <person name="Wenning M."/>
            <person name="Scherer S."/>
            <person name="Doll E.V."/>
        </authorList>
    </citation>
    <scope>NUCLEOTIDE SEQUENCE [LARGE SCALE GENOMIC DNA]</scope>
    <source>
        <strain evidence="2 5">DSM 109653</strain>
        <strain evidence="3 4">WS4759</strain>
    </source>
</reference>
<dbReference type="Proteomes" id="UP000469870">
    <property type="component" value="Unassembled WGS sequence"/>
</dbReference>
<dbReference type="GO" id="GO:0004497">
    <property type="term" value="F:monooxygenase activity"/>
    <property type="evidence" value="ECO:0007669"/>
    <property type="project" value="UniProtKB-KW"/>
</dbReference>
<dbReference type="Pfam" id="PF03992">
    <property type="entry name" value="ABM"/>
    <property type="match status" value="1"/>
</dbReference>
<dbReference type="Proteomes" id="UP000430975">
    <property type="component" value="Unassembled WGS sequence"/>
</dbReference>
<keyword evidence="3" id="KW-0503">Monooxygenase</keyword>
<organism evidence="3 4">
    <name type="scientific">Fundicoccus ignavus</name>
    <dbReference type="NCBI Taxonomy" id="2664442"/>
    <lineage>
        <taxon>Bacteria</taxon>
        <taxon>Bacillati</taxon>
        <taxon>Bacillota</taxon>
        <taxon>Bacilli</taxon>
        <taxon>Lactobacillales</taxon>
        <taxon>Aerococcaceae</taxon>
        <taxon>Fundicoccus</taxon>
    </lineage>
</organism>
<dbReference type="SUPFAM" id="SSF54909">
    <property type="entry name" value="Dimeric alpha+beta barrel"/>
    <property type="match status" value="1"/>
</dbReference>
<dbReference type="RefSeq" id="WP_153862441.1">
    <property type="nucleotide sequence ID" value="NZ_WJQR01000010.1"/>
</dbReference>
<evidence type="ECO:0000313" key="3">
    <source>
        <dbReference type="EMBL" id="MRI85044.1"/>
    </source>
</evidence>
<name>A0A6I2GEF8_9LACT</name>
<gene>
    <name evidence="3" type="ORF">GIY09_04045</name>
    <name evidence="2" type="ORF">GIY11_09925</name>
</gene>
<evidence type="ECO:0000313" key="5">
    <source>
        <dbReference type="Proteomes" id="UP000469870"/>
    </source>
</evidence>
<dbReference type="EMBL" id="WJQR01000010">
    <property type="protein sequence ID" value="MRI82325.1"/>
    <property type="molecule type" value="Genomic_DNA"/>
</dbReference>
<sequence>MIVLNIYYTGLAGKAQEFASEMLELNLVERIRQQPGNLRYDYFIPLNQAETILLIDSWENQTALDQHHQSEMMEEIIKLREKYQLTMKVERFVCEPEDIPEFDATYIQE</sequence>
<keyword evidence="4" id="KW-1185">Reference proteome</keyword>
<dbReference type="InterPro" id="IPR011008">
    <property type="entry name" value="Dimeric_a/b-barrel"/>
</dbReference>
<proteinExistence type="predicted"/>
<accession>A0A6I2GEF8</accession>
<evidence type="ECO:0000259" key="1">
    <source>
        <dbReference type="PROSITE" id="PS51725"/>
    </source>
</evidence>
<dbReference type="EMBL" id="WJQS01000003">
    <property type="protein sequence ID" value="MRI85044.1"/>
    <property type="molecule type" value="Genomic_DNA"/>
</dbReference>